<organism evidence="4 5">
    <name type="scientific">Denitrobaculum tricleocarpae</name>
    <dbReference type="NCBI Taxonomy" id="2591009"/>
    <lineage>
        <taxon>Bacteria</taxon>
        <taxon>Pseudomonadati</taxon>
        <taxon>Pseudomonadota</taxon>
        <taxon>Alphaproteobacteria</taxon>
        <taxon>Rhodospirillales</taxon>
        <taxon>Rhodospirillaceae</taxon>
        <taxon>Denitrobaculum</taxon>
    </lineage>
</organism>
<dbReference type="Pfam" id="PF01965">
    <property type="entry name" value="DJ-1_PfpI"/>
    <property type="match status" value="1"/>
</dbReference>
<dbReference type="Proteomes" id="UP000315252">
    <property type="component" value="Unassembled WGS sequence"/>
</dbReference>
<dbReference type="SUPFAM" id="SSF52317">
    <property type="entry name" value="Class I glutamine amidotransferase-like"/>
    <property type="match status" value="1"/>
</dbReference>
<dbReference type="EMBL" id="VHSH01000003">
    <property type="protein sequence ID" value="TQV80564.1"/>
    <property type="molecule type" value="Genomic_DNA"/>
</dbReference>
<evidence type="ECO:0000256" key="2">
    <source>
        <dbReference type="ARBA" id="ARBA00023163"/>
    </source>
</evidence>
<proteinExistence type="predicted"/>
<dbReference type="InterPro" id="IPR029062">
    <property type="entry name" value="Class_I_gatase-like"/>
</dbReference>
<dbReference type="AlphaFoldDB" id="A0A545TTL9"/>
<evidence type="ECO:0000313" key="4">
    <source>
        <dbReference type="EMBL" id="TQV80564.1"/>
    </source>
</evidence>
<dbReference type="InterPro" id="IPR018060">
    <property type="entry name" value="HTH_AraC"/>
</dbReference>
<keyword evidence="5" id="KW-1185">Reference proteome</keyword>
<dbReference type="InterPro" id="IPR002818">
    <property type="entry name" value="DJ-1/PfpI"/>
</dbReference>
<dbReference type="OrthoDB" id="9793422at2"/>
<dbReference type="GO" id="GO:0003700">
    <property type="term" value="F:DNA-binding transcription factor activity"/>
    <property type="evidence" value="ECO:0007669"/>
    <property type="project" value="InterPro"/>
</dbReference>
<keyword evidence="2" id="KW-0804">Transcription</keyword>
<feature type="domain" description="HTH araC/xylS-type" evidence="3">
    <location>
        <begin position="236"/>
        <end position="334"/>
    </location>
</feature>
<reference evidence="4 5" key="1">
    <citation type="submission" date="2019-06" db="EMBL/GenBank/DDBJ databases">
        <title>Whole genome sequence for Rhodospirillaceae sp. R148.</title>
        <authorList>
            <person name="Wang G."/>
        </authorList>
    </citation>
    <scope>NUCLEOTIDE SEQUENCE [LARGE SCALE GENOMIC DNA]</scope>
    <source>
        <strain evidence="4 5">R148</strain>
    </source>
</reference>
<keyword evidence="1" id="KW-0805">Transcription regulation</keyword>
<sequence>MTSYPANLPIDAPDRMNVLFIVYPNIVLLDLVGPLQVFTHSRRNALSEAAYRTYVASRDGGRIETNTIVQIESDPLVNWSEARQKPPIHTLIVIGGDGAGEAARDKAFVEQIRILAKQATRVCSVCSGALVLAAAGLLNDRHAVTHWEDCEQLASQYPAVKVEVDPIFIKDGKVWTSAGITAGIDMALAIVKEDLGKPAAIEMARSLVTPMVRSGGQSQFSAELDRQARDTEGRFSRLHDWLSDNIRRRISVDDMADECGMSSRNFSRRYSDVMGISPAKSLEAIRVDRARDLLATTDKSIKVIASRCGFQDDEGMRRAFLRTVNTSPSEYRKQFRLR</sequence>
<dbReference type="PANTHER" id="PTHR43130:SF3">
    <property type="entry name" value="HTH-TYPE TRANSCRIPTIONAL REGULATOR RV1931C"/>
    <property type="match status" value="1"/>
</dbReference>
<dbReference type="SUPFAM" id="SSF46689">
    <property type="entry name" value="Homeodomain-like"/>
    <property type="match status" value="2"/>
</dbReference>
<dbReference type="PROSITE" id="PS01124">
    <property type="entry name" value="HTH_ARAC_FAMILY_2"/>
    <property type="match status" value="1"/>
</dbReference>
<dbReference type="Pfam" id="PF12833">
    <property type="entry name" value="HTH_18"/>
    <property type="match status" value="1"/>
</dbReference>
<dbReference type="RefSeq" id="WP_142896278.1">
    <property type="nucleotide sequence ID" value="NZ_ML660054.1"/>
</dbReference>
<evidence type="ECO:0000259" key="3">
    <source>
        <dbReference type="PROSITE" id="PS01124"/>
    </source>
</evidence>
<evidence type="ECO:0000313" key="5">
    <source>
        <dbReference type="Proteomes" id="UP000315252"/>
    </source>
</evidence>
<dbReference type="PANTHER" id="PTHR43130">
    <property type="entry name" value="ARAC-FAMILY TRANSCRIPTIONAL REGULATOR"/>
    <property type="match status" value="1"/>
</dbReference>
<comment type="caution">
    <text evidence="4">The sequence shown here is derived from an EMBL/GenBank/DDBJ whole genome shotgun (WGS) entry which is preliminary data.</text>
</comment>
<protein>
    <submittedName>
        <fullName evidence="4">Helix-turn-helix domain-containing protein</fullName>
    </submittedName>
</protein>
<dbReference type="InterPro" id="IPR009057">
    <property type="entry name" value="Homeodomain-like_sf"/>
</dbReference>
<dbReference type="GO" id="GO:0043565">
    <property type="term" value="F:sequence-specific DNA binding"/>
    <property type="evidence" value="ECO:0007669"/>
    <property type="project" value="InterPro"/>
</dbReference>
<evidence type="ECO:0000256" key="1">
    <source>
        <dbReference type="ARBA" id="ARBA00023015"/>
    </source>
</evidence>
<dbReference type="SMART" id="SM00342">
    <property type="entry name" value="HTH_ARAC"/>
    <property type="match status" value="1"/>
</dbReference>
<gene>
    <name evidence="4" type="ORF">FKG95_10350</name>
</gene>
<name>A0A545TTL9_9PROT</name>
<dbReference type="Gene3D" id="3.40.50.880">
    <property type="match status" value="1"/>
</dbReference>
<accession>A0A545TTL9</accession>
<dbReference type="CDD" id="cd03137">
    <property type="entry name" value="GATase1_AraC_1"/>
    <property type="match status" value="1"/>
</dbReference>
<dbReference type="Gene3D" id="1.10.10.60">
    <property type="entry name" value="Homeodomain-like"/>
    <property type="match status" value="1"/>
</dbReference>
<dbReference type="InterPro" id="IPR052158">
    <property type="entry name" value="INH-QAR"/>
</dbReference>